<proteinExistence type="predicted"/>
<dbReference type="EMBL" id="VMRJ01000008">
    <property type="protein sequence ID" value="TVT36930.1"/>
    <property type="molecule type" value="Genomic_DNA"/>
</dbReference>
<dbReference type="InterPro" id="IPR002514">
    <property type="entry name" value="Transposase_8"/>
</dbReference>
<sequence length="38" mass="4168">MKKGRFSEAQIVAILHQQASGQTVAQIVREHGLSEATF</sequence>
<dbReference type="GO" id="GO:0004803">
    <property type="term" value="F:transposase activity"/>
    <property type="evidence" value="ECO:0007669"/>
    <property type="project" value="InterPro"/>
</dbReference>
<dbReference type="AlphaFoldDB" id="A0A558BK83"/>
<dbReference type="Proteomes" id="UP000317624">
    <property type="component" value="Unassembled WGS sequence"/>
</dbReference>
<dbReference type="GO" id="GO:0003677">
    <property type="term" value="F:DNA binding"/>
    <property type="evidence" value="ECO:0007669"/>
    <property type="project" value="InterPro"/>
</dbReference>
<organism evidence="1 2">
    <name type="scientific">Hymenobacter setariae</name>
    <dbReference type="NCBI Taxonomy" id="2594794"/>
    <lineage>
        <taxon>Bacteria</taxon>
        <taxon>Pseudomonadati</taxon>
        <taxon>Bacteroidota</taxon>
        <taxon>Cytophagia</taxon>
        <taxon>Cytophagales</taxon>
        <taxon>Hymenobacteraceae</taxon>
        <taxon>Hymenobacter</taxon>
    </lineage>
</organism>
<dbReference type="Pfam" id="PF01527">
    <property type="entry name" value="HTH_Tnp_1"/>
    <property type="match status" value="1"/>
</dbReference>
<reference evidence="1 2" key="1">
    <citation type="submission" date="2019-07" db="EMBL/GenBank/DDBJ databases">
        <title>Hymenobacter sp. straun FUR1 Genome sequencing and assembly.</title>
        <authorList>
            <person name="Chhetri G."/>
        </authorList>
    </citation>
    <scope>NUCLEOTIDE SEQUENCE [LARGE SCALE GENOMIC DNA]</scope>
    <source>
        <strain evidence="1 2">Fur1</strain>
    </source>
</reference>
<comment type="caution">
    <text evidence="1">The sequence shown here is derived from an EMBL/GenBank/DDBJ whole genome shotgun (WGS) entry which is preliminary data.</text>
</comment>
<evidence type="ECO:0000313" key="2">
    <source>
        <dbReference type="Proteomes" id="UP000317624"/>
    </source>
</evidence>
<dbReference type="GO" id="GO:0006313">
    <property type="term" value="P:DNA transposition"/>
    <property type="evidence" value="ECO:0007669"/>
    <property type="project" value="InterPro"/>
</dbReference>
<protein>
    <submittedName>
        <fullName evidence="1">Transposase</fullName>
    </submittedName>
</protein>
<gene>
    <name evidence="1" type="ORF">FNT36_23970</name>
</gene>
<keyword evidence="2" id="KW-1185">Reference proteome</keyword>
<dbReference type="RefSeq" id="WP_144853044.1">
    <property type="nucleotide sequence ID" value="NZ_VMRJ01000008.1"/>
</dbReference>
<dbReference type="OrthoDB" id="52928at2"/>
<name>A0A558BK83_9BACT</name>
<evidence type="ECO:0000313" key="1">
    <source>
        <dbReference type="EMBL" id="TVT36930.1"/>
    </source>
</evidence>
<accession>A0A558BK83</accession>